<dbReference type="OrthoDB" id="2320778at2"/>
<feature type="signal peptide" evidence="1">
    <location>
        <begin position="1"/>
        <end position="30"/>
    </location>
</feature>
<evidence type="ECO:0000259" key="2">
    <source>
        <dbReference type="Pfam" id="PF03217"/>
    </source>
</evidence>
<sequence>MKKTIMAAGIAAALLGTTGAVLGTSTTAFAAGGYAMNELTYNQLNRVGVTTEAATVYNSQGVATGQTLAKGTSWKVLGHVQDKGGMEYFQVGGNQYVAYTTMTLKAENILSNVQTAGGVVTLTNSAAVVDATGTAHQTLAKGSSWKVTQTAYSAVDKETFYQVGAGLYIGASNVTYTGASSDDNTTTITNQRSLAGGVATVRVISGAPLVNAQGKTIRTLGYNTAWKTTEMASGANGHTYYEVGPSQYVDANSVTVTGNVGTIFKDTETTSGVATVRYNDIWTVNANGTAVKAIYKGSAWKVGAVAHAYNGDTYYLIGSNQYVSADFVSFQ</sequence>
<dbReference type="RefSeq" id="WP_057769326.1">
    <property type="nucleotide sequence ID" value="NZ_JQAT01000003.1"/>
</dbReference>
<evidence type="ECO:0000256" key="1">
    <source>
        <dbReference type="SAM" id="SignalP"/>
    </source>
</evidence>
<feature type="chain" id="PRO_5007428653" description="S-layer protein C-terminal domain-containing protein" evidence="1">
    <location>
        <begin position="31"/>
        <end position="331"/>
    </location>
</feature>
<evidence type="ECO:0000313" key="3">
    <source>
        <dbReference type="EMBL" id="KRN28362.1"/>
    </source>
</evidence>
<dbReference type="Proteomes" id="UP000051751">
    <property type="component" value="Unassembled WGS sequence"/>
</dbReference>
<name>A0A0R2FT60_9LACO</name>
<evidence type="ECO:0000313" key="6">
    <source>
        <dbReference type="Proteomes" id="UP000051751"/>
    </source>
</evidence>
<evidence type="ECO:0000313" key="5">
    <source>
        <dbReference type="Proteomes" id="UP000051645"/>
    </source>
</evidence>
<dbReference type="Proteomes" id="UP000051645">
    <property type="component" value="Unassembled WGS sequence"/>
</dbReference>
<dbReference type="EMBL" id="JQAZ01000003">
    <property type="protein sequence ID" value="KRN31863.1"/>
    <property type="molecule type" value="Genomic_DNA"/>
</dbReference>
<accession>A0A0R2FT60</accession>
<dbReference type="InterPro" id="IPR024968">
    <property type="entry name" value="SlpA_C_lactobacillus"/>
</dbReference>
<dbReference type="STRING" id="81857.IV38_GL001361"/>
<dbReference type="Pfam" id="PF03217">
    <property type="entry name" value="SlpA"/>
    <property type="match status" value="4"/>
</dbReference>
<dbReference type="AlphaFoldDB" id="A0A0R2FT60"/>
<keyword evidence="5" id="KW-1185">Reference proteome</keyword>
<evidence type="ECO:0000313" key="4">
    <source>
        <dbReference type="EMBL" id="KRN31863.1"/>
    </source>
</evidence>
<comment type="caution">
    <text evidence="3">The sequence shown here is derived from an EMBL/GenBank/DDBJ whole genome shotgun (WGS) entry which is preliminary data.</text>
</comment>
<feature type="domain" description="S-layer protein C-terminal" evidence="2">
    <location>
        <begin position="51"/>
        <end position="97"/>
    </location>
</feature>
<gene>
    <name evidence="3" type="ORF">IV38_GL001361</name>
    <name evidence="4" type="ORF">IV40_GL001148</name>
</gene>
<reference evidence="5 6" key="1">
    <citation type="journal article" date="2015" name="Genome Announc.">
        <title>Expanding the biotechnology potential of lactobacilli through comparative genomics of 213 strains and associated genera.</title>
        <authorList>
            <person name="Sun Z."/>
            <person name="Harris H.M."/>
            <person name="McCann A."/>
            <person name="Guo C."/>
            <person name="Argimon S."/>
            <person name="Zhang W."/>
            <person name="Yang X."/>
            <person name="Jeffery I.B."/>
            <person name="Cooney J.C."/>
            <person name="Kagawa T.F."/>
            <person name="Liu W."/>
            <person name="Song Y."/>
            <person name="Salvetti E."/>
            <person name="Wrobel A."/>
            <person name="Rasinkangas P."/>
            <person name="Parkhill J."/>
            <person name="Rea M.C."/>
            <person name="O'Sullivan O."/>
            <person name="Ritari J."/>
            <person name="Douillard F.P."/>
            <person name="Paul Ross R."/>
            <person name="Yang R."/>
            <person name="Briner A.E."/>
            <person name="Felis G.E."/>
            <person name="de Vos W.M."/>
            <person name="Barrangou R."/>
            <person name="Klaenhammer T.R."/>
            <person name="Caufield P.W."/>
            <person name="Cui Y."/>
            <person name="Zhang H."/>
            <person name="O'Toole P.W."/>
        </authorList>
    </citation>
    <scope>NUCLEOTIDE SEQUENCE [LARGE SCALE GENOMIC DNA]</scope>
    <source>
        <strain evidence="3 6">ATCC BAA-66</strain>
        <strain evidence="4 5">DSM 13344</strain>
    </source>
</reference>
<dbReference type="EMBL" id="JQAT01000003">
    <property type="protein sequence ID" value="KRN28362.1"/>
    <property type="molecule type" value="Genomic_DNA"/>
</dbReference>
<feature type="domain" description="S-layer protein C-terminal" evidence="2">
    <location>
        <begin position="111"/>
        <end position="172"/>
    </location>
</feature>
<proteinExistence type="predicted"/>
<organism evidence="3 6">
    <name type="scientific">Lactobacillus selangorensis</name>
    <dbReference type="NCBI Taxonomy" id="81857"/>
    <lineage>
        <taxon>Bacteria</taxon>
        <taxon>Bacillati</taxon>
        <taxon>Bacillota</taxon>
        <taxon>Bacilli</taxon>
        <taxon>Lactobacillales</taxon>
        <taxon>Lactobacillaceae</taxon>
        <taxon>Lactobacillus</taxon>
    </lineage>
</organism>
<keyword evidence="1" id="KW-0732">Signal</keyword>
<feature type="domain" description="S-layer protein C-terminal" evidence="2">
    <location>
        <begin position="207"/>
        <end position="252"/>
    </location>
</feature>
<dbReference type="PATRIC" id="fig|81857.3.peg.1370"/>
<protein>
    <recommendedName>
        <fullName evidence="2">S-layer protein C-terminal domain-containing protein</fullName>
    </recommendedName>
</protein>
<feature type="domain" description="S-layer protein C-terminal" evidence="2">
    <location>
        <begin position="281"/>
        <end position="325"/>
    </location>
</feature>